<keyword evidence="1" id="KW-0805">Transcription regulation</keyword>
<dbReference type="EMBL" id="JAURUD010000001">
    <property type="protein sequence ID" value="MDP9682350.1"/>
    <property type="molecule type" value="Genomic_DNA"/>
</dbReference>
<comment type="caution">
    <text evidence="5">The sequence shown here is derived from an EMBL/GenBank/DDBJ whole genome shotgun (WGS) entry which is preliminary data.</text>
</comment>
<sequence>MIDPTSPIPRWQQAHAILVDRIRAGVYPPGSRVPSAVALSAELGISTPTAQKALRQLREDGLTYTVPGFGSFVTDRTPT</sequence>
<feature type="domain" description="HTH gntR-type" evidence="4">
    <location>
        <begin position="8"/>
        <end position="76"/>
    </location>
</feature>
<organism evidence="5 6">
    <name type="scientific">Streptomyces griseoviridis</name>
    <dbReference type="NCBI Taxonomy" id="45398"/>
    <lineage>
        <taxon>Bacteria</taxon>
        <taxon>Bacillati</taxon>
        <taxon>Actinomycetota</taxon>
        <taxon>Actinomycetes</taxon>
        <taxon>Kitasatosporales</taxon>
        <taxon>Streptomycetaceae</taxon>
        <taxon>Streptomyces</taxon>
    </lineage>
</organism>
<keyword evidence="6" id="KW-1185">Reference proteome</keyword>
<proteinExistence type="predicted"/>
<evidence type="ECO:0000313" key="6">
    <source>
        <dbReference type="Proteomes" id="UP001231675"/>
    </source>
</evidence>
<dbReference type="InterPro" id="IPR036388">
    <property type="entry name" value="WH-like_DNA-bd_sf"/>
</dbReference>
<evidence type="ECO:0000313" key="5">
    <source>
        <dbReference type="EMBL" id="MDP9682350.1"/>
    </source>
</evidence>
<dbReference type="GeneID" id="91551803"/>
<dbReference type="SMART" id="SM00345">
    <property type="entry name" value="HTH_GNTR"/>
    <property type="match status" value="1"/>
</dbReference>
<dbReference type="Gene3D" id="1.10.10.10">
    <property type="entry name" value="Winged helix-like DNA-binding domain superfamily/Winged helix DNA-binding domain"/>
    <property type="match status" value="1"/>
</dbReference>
<name>A0ABT9LF70_STRGD</name>
<evidence type="ECO:0000256" key="2">
    <source>
        <dbReference type="ARBA" id="ARBA00023125"/>
    </source>
</evidence>
<keyword evidence="3" id="KW-0804">Transcription</keyword>
<dbReference type="SUPFAM" id="SSF46785">
    <property type="entry name" value="Winged helix' DNA-binding domain"/>
    <property type="match status" value="1"/>
</dbReference>
<dbReference type="PROSITE" id="PS50949">
    <property type="entry name" value="HTH_GNTR"/>
    <property type="match status" value="1"/>
</dbReference>
<reference evidence="5 6" key="1">
    <citation type="submission" date="2023-07" db="EMBL/GenBank/DDBJ databases">
        <title>Sequencing the genomes of 1000 actinobacteria strains.</title>
        <authorList>
            <person name="Klenk H.-P."/>
        </authorList>
    </citation>
    <scope>NUCLEOTIDE SEQUENCE [LARGE SCALE GENOMIC DNA]</scope>
    <source>
        <strain evidence="5 6">DSM 40229</strain>
    </source>
</reference>
<dbReference type="PANTHER" id="PTHR44846">
    <property type="entry name" value="MANNOSYL-D-GLYCERATE TRANSPORT/METABOLISM SYSTEM REPRESSOR MNGR-RELATED"/>
    <property type="match status" value="1"/>
</dbReference>
<dbReference type="Pfam" id="PF00392">
    <property type="entry name" value="GntR"/>
    <property type="match status" value="1"/>
</dbReference>
<dbReference type="InterPro" id="IPR050679">
    <property type="entry name" value="Bact_HTH_transcr_reg"/>
</dbReference>
<dbReference type="Proteomes" id="UP001231675">
    <property type="component" value="Unassembled WGS sequence"/>
</dbReference>
<dbReference type="GO" id="GO:0003677">
    <property type="term" value="F:DNA binding"/>
    <property type="evidence" value="ECO:0007669"/>
    <property type="project" value="UniProtKB-KW"/>
</dbReference>
<dbReference type="InterPro" id="IPR000524">
    <property type="entry name" value="Tscrpt_reg_HTH_GntR"/>
</dbReference>
<evidence type="ECO:0000256" key="1">
    <source>
        <dbReference type="ARBA" id="ARBA00023015"/>
    </source>
</evidence>
<gene>
    <name evidence="5" type="ORF">J2S47_002852</name>
</gene>
<protein>
    <submittedName>
        <fullName evidence="5">DNA-binding GntR family transcriptional regulator</fullName>
    </submittedName>
</protein>
<evidence type="ECO:0000256" key="3">
    <source>
        <dbReference type="ARBA" id="ARBA00023163"/>
    </source>
</evidence>
<evidence type="ECO:0000259" key="4">
    <source>
        <dbReference type="PROSITE" id="PS50949"/>
    </source>
</evidence>
<accession>A0ABT9LF70</accession>
<dbReference type="CDD" id="cd07377">
    <property type="entry name" value="WHTH_GntR"/>
    <property type="match status" value="1"/>
</dbReference>
<dbReference type="PANTHER" id="PTHR44846:SF1">
    <property type="entry name" value="MANNOSYL-D-GLYCERATE TRANSPORT_METABOLISM SYSTEM REPRESSOR MNGR-RELATED"/>
    <property type="match status" value="1"/>
</dbReference>
<keyword evidence="2 5" id="KW-0238">DNA-binding</keyword>
<dbReference type="InterPro" id="IPR036390">
    <property type="entry name" value="WH_DNA-bd_sf"/>
</dbReference>
<dbReference type="RefSeq" id="WP_306886280.1">
    <property type="nucleotide sequence ID" value="NZ_BMSM01000003.1"/>
</dbReference>